<accession>K1TBM4</accession>
<dbReference type="Gene3D" id="3.90.550.10">
    <property type="entry name" value="Spore Coat Polysaccharide Biosynthesis Protein SpsA, Chain A"/>
    <property type="match status" value="1"/>
</dbReference>
<dbReference type="AlphaFoldDB" id="K1TBM4"/>
<sequence length="75" mass="8555">GFFRSFLQESAGNLKAECYIPSMVNKLIADGTASVRVLRSPAQWFGVTYKEDKPLLVANLKKMIRAGIYPEYLWR</sequence>
<evidence type="ECO:0008006" key="2">
    <source>
        <dbReference type="Google" id="ProtNLM"/>
    </source>
</evidence>
<organism evidence="1">
    <name type="scientific">human gut metagenome</name>
    <dbReference type="NCBI Taxonomy" id="408170"/>
    <lineage>
        <taxon>unclassified sequences</taxon>
        <taxon>metagenomes</taxon>
        <taxon>organismal metagenomes</taxon>
    </lineage>
</organism>
<proteinExistence type="predicted"/>
<protein>
    <recommendedName>
        <fullName evidence="2">Nucleotidyltransferase</fullName>
    </recommendedName>
</protein>
<comment type="caution">
    <text evidence="1">The sequence shown here is derived from an EMBL/GenBank/DDBJ whole genome shotgun (WGS) entry which is preliminary data.</text>
</comment>
<gene>
    <name evidence="1" type="ORF">LEA_09492</name>
</gene>
<reference evidence="1" key="1">
    <citation type="journal article" date="2013" name="Environ. Microbiol.">
        <title>Microbiota from the distal guts of lean and obese adolescents exhibit partial functional redundancy besides clear differences in community structure.</title>
        <authorList>
            <person name="Ferrer M."/>
            <person name="Ruiz A."/>
            <person name="Lanza F."/>
            <person name="Haange S.B."/>
            <person name="Oberbach A."/>
            <person name="Till H."/>
            <person name="Bargiela R."/>
            <person name="Campoy C."/>
            <person name="Segura M.T."/>
            <person name="Richter M."/>
            <person name="von Bergen M."/>
            <person name="Seifert J."/>
            <person name="Suarez A."/>
        </authorList>
    </citation>
    <scope>NUCLEOTIDE SEQUENCE</scope>
</reference>
<feature type="non-terminal residue" evidence="1">
    <location>
        <position position="1"/>
    </location>
</feature>
<dbReference type="EMBL" id="AJWY01006360">
    <property type="protein sequence ID" value="EKC67068.1"/>
    <property type="molecule type" value="Genomic_DNA"/>
</dbReference>
<name>K1TBM4_9ZZZZ</name>
<evidence type="ECO:0000313" key="1">
    <source>
        <dbReference type="EMBL" id="EKC67068.1"/>
    </source>
</evidence>
<dbReference type="InterPro" id="IPR029044">
    <property type="entry name" value="Nucleotide-diphossugar_trans"/>
</dbReference>